<dbReference type="Proteomes" id="UP000271624">
    <property type="component" value="Unassembled WGS sequence"/>
</dbReference>
<dbReference type="RefSeq" id="WP_127087138.1">
    <property type="nucleotide sequence ID" value="NZ_RSCL01000045.1"/>
</dbReference>
<evidence type="ECO:0000259" key="2">
    <source>
        <dbReference type="SMART" id="SM00470"/>
    </source>
</evidence>
<dbReference type="GO" id="GO:0007059">
    <property type="term" value="P:chromosome segregation"/>
    <property type="evidence" value="ECO:0007669"/>
    <property type="project" value="TreeGrafter"/>
</dbReference>
<feature type="coiled-coil region" evidence="1">
    <location>
        <begin position="16"/>
        <end position="60"/>
    </location>
</feature>
<dbReference type="InterPro" id="IPR003115">
    <property type="entry name" value="ParB_N"/>
</dbReference>
<sequence length="371" mass="41530">MARALPQINTKFKGAVQKTEQEKKIAELQAEVEQLRAVSAPELEAEIEKLRSQIQQSSGEVEVDVNLIDPNPNQPRQTITGASIQNKARLLKKHGQITSVILVPYKDNRYMLLDGQLRWEAARFLGWETIRAVIVPQPQDLEQSSLLTFLGFEDLNPLDKVEAIIKEIVKTTDFEESEISTTLATVIKRIERDSKVKELAKLIDVSSEEQQQGLSELKVEGAEQDMFLILLELGLNPVSFRTNLMPMLSLPQDLKKAIRSNGLKGAHALALSTLTATSLKVLEDTALKERAWATDKVLKKNLTVPETRALIKEIKAKYLKKEKTESKEIKVVIQKINVLTQGTIEGASTEQLTELKELLEQKLAAVNQALN</sequence>
<dbReference type="SMART" id="SM00470">
    <property type="entry name" value="ParB"/>
    <property type="match status" value="1"/>
</dbReference>
<dbReference type="OrthoDB" id="525900at2"/>
<evidence type="ECO:0000256" key="1">
    <source>
        <dbReference type="SAM" id="Coils"/>
    </source>
</evidence>
<keyword evidence="1" id="KW-0175">Coiled coil</keyword>
<feature type="domain" description="ParB-like N-terminal" evidence="2">
    <location>
        <begin position="61"/>
        <end position="149"/>
    </location>
</feature>
<organism evidence="3 4">
    <name type="scientific">Dulcicalothrix desertica PCC 7102</name>
    <dbReference type="NCBI Taxonomy" id="232991"/>
    <lineage>
        <taxon>Bacteria</taxon>
        <taxon>Bacillati</taxon>
        <taxon>Cyanobacteriota</taxon>
        <taxon>Cyanophyceae</taxon>
        <taxon>Nostocales</taxon>
        <taxon>Calotrichaceae</taxon>
        <taxon>Dulcicalothrix</taxon>
    </lineage>
</organism>
<proteinExistence type="predicted"/>
<dbReference type="GO" id="GO:0005694">
    <property type="term" value="C:chromosome"/>
    <property type="evidence" value="ECO:0007669"/>
    <property type="project" value="TreeGrafter"/>
</dbReference>
<gene>
    <name evidence="3" type="ORF">DSM106972_091950</name>
</gene>
<dbReference type="InterPro" id="IPR036086">
    <property type="entry name" value="ParB/Sulfiredoxin_sf"/>
</dbReference>
<reference evidence="3" key="2">
    <citation type="journal article" date="2019" name="Genome Biol. Evol.">
        <title>Day and night: Metabolic profiles and evolutionary relationships of six axenic non-marine cyanobacteria.</title>
        <authorList>
            <person name="Will S.E."/>
            <person name="Henke P."/>
            <person name="Boedeker C."/>
            <person name="Huang S."/>
            <person name="Brinkmann H."/>
            <person name="Rohde M."/>
            <person name="Jarek M."/>
            <person name="Friedl T."/>
            <person name="Seufert S."/>
            <person name="Schumacher M."/>
            <person name="Overmann J."/>
            <person name="Neumann-Schaal M."/>
            <person name="Petersen J."/>
        </authorList>
    </citation>
    <scope>NUCLEOTIDE SEQUENCE [LARGE SCALE GENOMIC DNA]</scope>
    <source>
        <strain evidence="3">PCC 7102</strain>
    </source>
</reference>
<protein>
    <recommendedName>
        <fullName evidence="2">ParB-like N-terminal domain-containing protein</fullName>
    </recommendedName>
</protein>
<accession>A0A433UM82</accession>
<dbReference type="PANTHER" id="PTHR33375">
    <property type="entry name" value="CHROMOSOME-PARTITIONING PROTEIN PARB-RELATED"/>
    <property type="match status" value="1"/>
</dbReference>
<dbReference type="SUPFAM" id="SSF110849">
    <property type="entry name" value="ParB/Sulfiredoxin"/>
    <property type="match status" value="1"/>
</dbReference>
<evidence type="ECO:0000313" key="4">
    <source>
        <dbReference type="Proteomes" id="UP000271624"/>
    </source>
</evidence>
<dbReference type="Pfam" id="PF02195">
    <property type="entry name" value="ParB_N"/>
    <property type="match status" value="1"/>
</dbReference>
<keyword evidence="4" id="KW-1185">Reference proteome</keyword>
<dbReference type="PANTHER" id="PTHR33375:SF1">
    <property type="entry name" value="CHROMOSOME-PARTITIONING PROTEIN PARB-RELATED"/>
    <property type="match status" value="1"/>
</dbReference>
<evidence type="ECO:0000313" key="3">
    <source>
        <dbReference type="EMBL" id="RUS94944.1"/>
    </source>
</evidence>
<dbReference type="Gene3D" id="3.90.1530.10">
    <property type="entry name" value="Conserved hypothetical protein from pyrococcus furiosus pfu- 392566-001, ParB domain"/>
    <property type="match status" value="1"/>
</dbReference>
<reference evidence="3" key="1">
    <citation type="submission" date="2018-12" db="EMBL/GenBank/DDBJ databases">
        <authorList>
            <person name="Will S."/>
            <person name="Neumann-Schaal M."/>
            <person name="Henke P."/>
        </authorList>
    </citation>
    <scope>NUCLEOTIDE SEQUENCE</scope>
    <source>
        <strain evidence="3">PCC 7102</strain>
    </source>
</reference>
<dbReference type="EMBL" id="RSCL01000045">
    <property type="protein sequence ID" value="RUS94944.1"/>
    <property type="molecule type" value="Genomic_DNA"/>
</dbReference>
<dbReference type="AlphaFoldDB" id="A0A433UM82"/>
<name>A0A433UM82_9CYAN</name>
<comment type="caution">
    <text evidence="3">The sequence shown here is derived from an EMBL/GenBank/DDBJ whole genome shotgun (WGS) entry which is preliminary data.</text>
</comment>
<dbReference type="InterPro" id="IPR050336">
    <property type="entry name" value="Chromosome_partition/occlusion"/>
</dbReference>